<dbReference type="CDD" id="cd03141">
    <property type="entry name" value="GATase1_Hsp31_like"/>
    <property type="match status" value="1"/>
</dbReference>
<keyword evidence="2" id="KW-0456">Lyase</keyword>
<dbReference type="HOGENOM" id="CLU_070319_0_2_11"/>
<evidence type="ECO:0000256" key="2">
    <source>
        <dbReference type="ARBA" id="ARBA00023239"/>
    </source>
</evidence>
<evidence type="ECO:0000256" key="1">
    <source>
        <dbReference type="ARBA" id="ARBA00023016"/>
    </source>
</evidence>
<evidence type="ECO:0000256" key="3">
    <source>
        <dbReference type="ARBA" id="ARBA00038493"/>
    </source>
</evidence>
<dbReference type="STRING" id="2045.KR76_21820"/>
<feature type="domain" description="DJ-1/PfpI" evidence="4">
    <location>
        <begin position="28"/>
        <end position="229"/>
    </location>
</feature>
<reference evidence="5 6" key="1">
    <citation type="journal article" date="2015" name="Genome Announc.">
        <title>Complete Genome Sequence of Steroid-Transforming Nocardioides simplex VKM Ac-2033D.</title>
        <authorList>
            <person name="Shtratnikova V.Y."/>
            <person name="Schelkunov M.I."/>
            <person name="Pekov Y.A."/>
            <person name="Fokina V.V."/>
            <person name="Logacheva M.D."/>
            <person name="Sokolov S.L."/>
            <person name="Bragin E.Y."/>
            <person name="Ashapkin V.V."/>
            <person name="Donova M.V."/>
        </authorList>
    </citation>
    <scope>NUCLEOTIDE SEQUENCE [LARGE SCALE GENOMIC DNA]</scope>
    <source>
        <strain evidence="5 6">VKM Ac-2033D</strain>
    </source>
</reference>
<proteinExistence type="inferred from homology"/>
<accession>A0A0A1DMX5</accession>
<dbReference type="SUPFAM" id="SSF52317">
    <property type="entry name" value="Class I glutamine amidotransferase-like"/>
    <property type="match status" value="1"/>
</dbReference>
<organism evidence="5 6">
    <name type="scientific">Nocardioides simplex</name>
    <name type="common">Arthrobacter simplex</name>
    <dbReference type="NCBI Taxonomy" id="2045"/>
    <lineage>
        <taxon>Bacteria</taxon>
        <taxon>Bacillati</taxon>
        <taxon>Actinomycetota</taxon>
        <taxon>Actinomycetes</taxon>
        <taxon>Propionibacteriales</taxon>
        <taxon>Nocardioidaceae</taxon>
        <taxon>Pimelobacter</taxon>
    </lineage>
</organism>
<dbReference type="Pfam" id="PF01965">
    <property type="entry name" value="DJ-1_PfpI"/>
    <property type="match status" value="1"/>
</dbReference>
<evidence type="ECO:0000259" key="4">
    <source>
        <dbReference type="Pfam" id="PF01965"/>
    </source>
</evidence>
<keyword evidence="1" id="KW-0346">Stress response</keyword>
<dbReference type="EMBL" id="CP009896">
    <property type="protein sequence ID" value="AIY18756.1"/>
    <property type="molecule type" value="Genomic_DNA"/>
</dbReference>
<name>A0A0A1DMX5_NOCSI</name>
<protein>
    <submittedName>
        <fullName evidence="5">ThiJ/PfpI family protein</fullName>
    </submittedName>
</protein>
<keyword evidence="6" id="KW-1185">Reference proteome</keyword>
<dbReference type="InterPro" id="IPR029062">
    <property type="entry name" value="Class_I_gatase-like"/>
</dbReference>
<dbReference type="KEGG" id="psim:KR76_21820"/>
<dbReference type="Gene3D" id="3.40.50.880">
    <property type="match status" value="1"/>
</dbReference>
<dbReference type="eggNOG" id="COG0693">
    <property type="taxonomic scope" value="Bacteria"/>
</dbReference>
<sequence length="236" mass="25286">MTSVLMVVSAADHWTLSDGTKHPTGFWAEELVVPYGIFEDAGWQITVATPGGVAPTVDRLSLGIAGGLPGKRRRLEERLAALAPVLAHPAVLAEVDPDAYDLVFYPGGHGPMEDLAVDPVSGDLLTRRLDSGRPLALLCHAPAAILAAHRADGSSSFAGYRMTGLSNREELLNRFARKAPWLLEDRMKEAGVVYTKGRLPLRPHTVVDRNLYTGQNPQSSHALAERLVADLAGQGG</sequence>
<comment type="similarity">
    <text evidence="3">Belongs to the peptidase C56 family. HSP31-like subfamily.</text>
</comment>
<dbReference type="GO" id="GO:0005737">
    <property type="term" value="C:cytoplasm"/>
    <property type="evidence" value="ECO:0007669"/>
    <property type="project" value="TreeGrafter"/>
</dbReference>
<dbReference type="Proteomes" id="UP000030300">
    <property type="component" value="Chromosome"/>
</dbReference>
<gene>
    <name evidence="5" type="ORF">KR76_21820</name>
</gene>
<dbReference type="GO" id="GO:0019172">
    <property type="term" value="F:glyoxalase III activity"/>
    <property type="evidence" value="ECO:0007669"/>
    <property type="project" value="TreeGrafter"/>
</dbReference>
<dbReference type="AlphaFoldDB" id="A0A0A1DMX5"/>
<dbReference type="PANTHER" id="PTHR48094">
    <property type="entry name" value="PROTEIN/NUCLEIC ACID DEGLYCASE DJ-1-RELATED"/>
    <property type="match status" value="1"/>
</dbReference>
<dbReference type="InterPro" id="IPR002818">
    <property type="entry name" value="DJ-1/PfpI"/>
</dbReference>
<dbReference type="InterPro" id="IPR050325">
    <property type="entry name" value="Prot/Nucl_acid_deglycase"/>
</dbReference>
<dbReference type="GO" id="GO:0019243">
    <property type="term" value="P:methylglyoxal catabolic process to D-lactate via S-lactoyl-glutathione"/>
    <property type="evidence" value="ECO:0007669"/>
    <property type="project" value="TreeGrafter"/>
</dbReference>
<dbReference type="GeneID" id="96611423"/>
<dbReference type="OrthoDB" id="9792284at2"/>
<evidence type="ECO:0000313" key="6">
    <source>
        <dbReference type="Proteomes" id="UP000030300"/>
    </source>
</evidence>
<evidence type="ECO:0000313" key="5">
    <source>
        <dbReference type="EMBL" id="AIY18756.1"/>
    </source>
</evidence>
<dbReference type="PANTHER" id="PTHR48094:SF11">
    <property type="entry name" value="GLUTATHIONE-INDEPENDENT GLYOXALASE HSP31-RELATED"/>
    <property type="match status" value="1"/>
</dbReference>
<dbReference type="RefSeq" id="WP_038681310.1">
    <property type="nucleotide sequence ID" value="NZ_BJMC01000011.1"/>
</dbReference>